<keyword evidence="11" id="KW-1185">Reference proteome</keyword>
<dbReference type="RefSeq" id="XP_047006463.1">
    <property type="nucleotide sequence ID" value="XM_047150507.1"/>
</dbReference>
<dbReference type="GO" id="GO:0005886">
    <property type="term" value="C:plasma membrane"/>
    <property type="evidence" value="ECO:0007669"/>
    <property type="project" value="TreeGrafter"/>
</dbReference>
<comment type="subcellular location">
    <subcellularLocation>
        <location evidence="1">Membrane</location>
        <topology evidence="1">Multi-pass membrane protein</topology>
    </subcellularLocation>
</comment>
<dbReference type="CTD" id="368273"/>
<dbReference type="GO" id="GO:0070679">
    <property type="term" value="F:inositol 1,4,5 trisphosphate binding"/>
    <property type="evidence" value="ECO:0007669"/>
    <property type="project" value="TreeGrafter"/>
</dbReference>
<evidence type="ECO:0000256" key="8">
    <source>
        <dbReference type="SAM" id="Phobius"/>
    </source>
</evidence>
<evidence type="ECO:0000256" key="5">
    <source>
        <dbReference type="ARBA" id="ARBA00023065"/>
    </source>
</evidence>
<protein>
    <submittedName>
        <fullName evidence="12">Transient receptor potential cation channel, subfamily N, member 1</fullName>
    </submittedName>
</protein>
<dbReference type="GO" id="GO:0015279">
    <property type="term" value="F:store-operated calcium channel activity"/>
    <property type="evidence" value="ECO:0007669"/>
    <property type="project" value="TreeGrafter"/>
</dbReference>
<dbReference type="GO" id="GO:0034703">
    <property type="term" value="C:cation channel complex"/>
    <property type="evidence" value="ECO:0007669"/>
    <property type="project" value="TreeGrafter"/>
</dbReference>
<gene>
    <name evidence="12" type="primary">trpn1</name>
</gene>
<dbReference type="Proteomes" id="UP000221080">
    <property type="component" value="Chromosome 24"/>
</dbReference>
<keyword evidence="4 8" id="KW-1133">Transmembrane helix</keyword>
<evidence type="ECO:0000256" key="2">
    <source>
        <dbReference type="ARBA" id="ARBA00022448"/>
    </source>
</evidence>
<feature type="chain" id="PRO_5037271687" evidence="9">
    <location>
        <begin position="16"/>
        <end position="156"/>
    </location>
</feature>
<dbReference type="Pfam" id="PF00520">
    <property type="entry name" value="Ion_trans"/>
    <property type="match status" value="1"/>
</dbReference>
<feature type="domain" description="Ion transport" evidence="10">
    <location>
        <begin position="28"/>
        <end position="64"/>
    </location>
</feature>
<keyword evidence="9" id="KW-0732">Signal</keyword>
<dbReference type="AlphaFoldDB" id="A0A979ELT7"/>
<dbReference type="PANTHER" id="PTHR10117:SF54">
    <property type="entry name" value="TRANSIENT RECEPTOR POTENTIAL-GAMMA PROTEIN"/>
    <property type="match status" value="1"/>
</dbReference>
<dbReference type="GO" id="GO:0051480">
    <property type="term" value="P:regulation of cytosolic calcium ion concentration"/>
    <property type="evidence" value="ECO:0007669"/>
    <property type="project" value="TreeGrafter"/>
</dbReference>
<feature type="signal peptide" evidence="9">
    <location>
        <begin position="1"/>
        <end position="15"/>
    </location>
</feature>
<evidence type="ECO:0000259" key="10">
    <source>
        <dbReference type="Pfam" id="PF00520"/>
    </source>
</evidence>
<keyword evidence="5" id="KW-0406">Ion transport</keyword>
<keyword evidence="12" id="KW-0675">Receptor</keyword>
<keyword evidence="6 8" id="KW-0472">Membrane</keyword>
<keyword evidence="3 8" id="KW-0812">Transmembrane</keyword>
<evidence type="ECO:0000256" key="7">
    <source>
        <dbReference type="ARBA" id="ARBA00023303"/>
    </source>
</evidence>
<dbReference type="KEGG" id="ipu:124626248"/>
<name>A0A979ELT7_ICTPU</name>
<evidence type="ECO:0000256" key="1">
    <source>
        <dbReference type="ARBA" id="ARBA00004141"/>
    </source>
</evidence>
<accession>A0A979ELT7</accession>
<evidence type="ECO:0000313" key="12">
    <source>
        <dbReference type="RefSeq" id="XP_047006463.1"/>
    </source>
</evidence>
<dbReference type="OrthoDB" id="195446at2759"/>
<dbReference type="PRINTS" id="PR01097">
    <property type="entry name" value="TRNSRECEPTRP"/>
</dbReference>
<evidence type="ECO:0000256" key="3">
    <source>
        <dbReference type="ARBA" id="ARBA00022692"/>
    </source>
</evidence>
<evidence type="ECO:0000256" key="9">
    <source>
        <dbReference type="SAM" id="SignalP"/>
    </source>
</evidence>
<reference evidence="12" key="2">
    <citation type="submission" date="2025-08" db="UniProtKB">
        <authorList>
            <consortium name="RefSeq"/>
        </authorList>
    </citation>
    <scope>IDENTIFICATION</scope>
    <source>
        <tissue evidence="12">Blood</tissue>
    </source>
</reference>
<evidence type="ECO:0000256" key="6">
    <source>
        <dbReference type="ARBA" id="ARBA00023136"/>
    </source>
</evidence>
<dbReference type="InterPro" id="IPR005821">
    <property type="entry name" value="Ion_trans_dom"/>
</dbReference>
<feature type="transmembrane region" description="Helical" evidence="8">
    <location>
        <begin position="31"/>
        <end position="50"/>
    </location>
</feature>
<evidence type="ECO:0000313" key="11">
    <source>
        <dbReference type="Proteomes" id="UP000221080"/>
    </source>
</evidence>
<dbReference type="InterPro" id="IPR002153">
    <property type="entry name" value="TRPC_channel"/>
</dbReference>
<dbReference type="PANTHER" id="PTHR10117">
    <property type="entry name" value="TRANSIENT RECEPTOR POTENTIAL CHANNEL"/>
    <property type="match status" value="1"/>
</dbReference>
<sequence length="156" mass="18071">MSVLLFFALFGLTERKDILTFHSDPIPTLTHLVFGIYLVVTVIVLLNLLIAMMSNTYQRIQSQSDTEWKFGRAILMRDITCKSETPSPFVQFTCLFYIMSLCKHRVERQDLVRKKEETEGLPEIISLCTMAHTAICRFRGRQRTQILPEGAHRECD</sequence>
<proteinExistence type="predicted"/>
<keyword evidence="7" id="KW-0407">Ion channel</keyword>
<reference evidence="11" key="1">
    <citation type="journal article" date="2016" name="Nat. Commun.">
        <title>The channel catfish genome sequence provides insights into the evolution of scale formation in teleosts.</title>
        <authorList>
            <person name="Liu Z."/>
            <person name="Liu S."/>
            <person name="Yao J."/>
            <person name="Bao L."/>
            <person name="Zhang J."/>
            <person name="Li Y."/>
            <person name="Jiang C."/>
            <person name="Sun L."/>
            <person name="Wang R."/>
            <person name="Zhang Y."/>
            <person name="Zhou T."/>
            <person name="Zeng Q."/>
            <person name="Fu Q."/>
            <person name="Gao S."/>
            <person name="Li N."/>
            <person name="Koren S."/>
            <person name="Jiang Y."/>
            <person name="Zimin A."/>
            <person name="Xu P."/>
            <person name="Phillippy A.M."/>
            <person name="Geng X."/>
            <person name="Song L."/>
            <person name="Sun F."/>
            <person name="Li C."/>
            <person name="Wang X."/>
            <person name="Chen A."/>
            <person name="Jin Y."/>
            <person name="Yuan Z."/>
            <person name="Yang Y."/>
            <person name="Tan S."/>
            <person name="Peatman E."/>
            <person name="Lu J."/>
            <person name="Qin Z."/>
            <person name="Dunham R."/>
            <person name="Li Z."/>
            <person name="Sonstegard T."/>
            <person name="Feng J."/>
            <person name="Danzmann R.G."/>
            <person name="Schroeder S."/>
            <person name="Scheffler B."/>
            <person name="Duke M.V."/>
            <person name="Ballard L."/>
            <person name="Kucuktas H."/>
            <person name="Kaltenboeck L."/>
            <person name="Liu H."/>
            <person name="Armbruster J."/>
            <person name="Xie Y."/>
            <person name="Kirby M.L."/>
            <person name="Tian Y."/>
            <person name="Flanagan M.E."/>
            <person name="Mu W."/>
            <person name="Waldbieser G.C."/>
        </authorList>
    </citation>
    <scope>NUCLEOTIDE SEQUENCE [LARGE SCALE GENOMIC DNA]</scope>
    <source>
        <strain evidence="11">SDA103</strain>
    </source>
</reference>
<dbReference type="GeneID" id="124626248"/>
<evidence type="ECO:0000256" key="4">
    <source>
        <dbReference type="ARBA" id="ARBA00022989"/>
    </source>
</evidence>
<keyword evidence="2" id="KW-0813">Transport</keyword>
<organism evidence="11 12">
    <name type="scientific">Ictalurus punctatus</name>
    <name type="common">Channel catfish</name>
    <name type="synonym">Silurus punctatus</name>
    <dbReference type="NCBI Taxonomy" id="7998"/>
    <lineage>
        <taxon>Eukaryota</taxon>
        <taxon>Metazoa</taxon>
        <taxon>Chordata</taxon>
        <taxon>Craniata</taxon>
        <taxon>Vertebrata</taxon>
        <taxon>Euteleostomi</taxon>
        <taxon>Actinopterygii</taxon>
        <taxon>Neopterygii</taxon>
        <taxon>Teleostei</taxon>
        <taxon>Ostariophysi</taxon>
        <taxon>Siluriformes</taxon>
        <taxon>Ictaluridae</taxon>
        <taxon>Ictalurus</taxon>
    </lineage>
</organism>